<name>A0A5E4M5Z5_9HEMI</name>
<organism evidence="2 3">
    <name type="scientific">Cinara cedri</name>
    <dbReference type="NCBI Taxonomy" id="506608"/>
    <lineage>
        <taxon>Eukaryota</taxon>
        <taxon>Metazoa</taxon>
        <taxon>Ecdysozoa</taxon>
        <taxon>Arthropoda</taxon>
        <taxon>Hexapoda</taxon>
        <taxon>Insecta</taxon>
        <taxon>Pterygota</taxon>
        <taxon>Neoptera</taxon>
        <taxon>Paraneoptera</taxon>
        <taxon>Hemiptera</taxon>
        <taxon>Sternorrhyncha</taxon>
        <taxon>Aphidomorpha</taxon>
        <taxon>Aphidoidea</taxon>
        <taxon>Aphididae</taxon>
        <taxon>Lachninae</taxon>
        <taxon>Cinara</taxon>
    </lineage>
</organism>
<feature type="domain" description="DUF7041" evidence="1">
    <location>
        <begin position="22"/>
        <end position="101"/>
    </location>
</feature>
<accession>A0A5E4M5Z5</accession>
<sequence length="272" mass="30514">MAQFTDPSVIEDNISAIANVRLPAFWKHSPAHWFLHADAIFASHRVSANMSKVNFLLSALDEEGIRAIADIMGPTVLYESLQARLVDVFVDMRSSRIRTLIQPGGLGDRRPSQMLREMRESVAGGLSEQLLTDLWLQKLPANVHAVIAGLDGPPDMLALRADRVLEACSSRIDTASSSATTSSPDRLDRLEDGLETLTRHFGRFLRRLVRPSTRRHVRLARTPVPFPPRVFRAIITRVTVALRSAVRRVARSLLSRVAQRDTPRIRPPRRKI</sequence>
<dbReference type="Pfam" id="PF23055">
    <property type="entry name" value="DUF7041"/>
    <property type="match status" value="1"/>
</dbReference>
<evidence type="ECO:0000259" key="1">
    <source>
        <dbReference type="Pfam" id="PF23055"/>
    </source>
</evidence>
<gene>
    <name evidence="2" type="ORF">CINCED_3A009306</name>
</gene>
<proteinExistence type="predicted"/>
<dbReference type="OrthoDB" id="6589648at2759"/>
<keyword evidence="3" id="KW-1185">Reference proteome</keyword>
<dbReference type="Proteomes" id="UP000325440">
    <property type="component" value="Unassembled WGS sequence"/>
</dbReference>
<evidence type="ECO:0000313" key="2">
    <source>
        <dbReference type="EMBL" id="VVC26675.1"/>
    </source>
</evidence>
<dbReference type="AlphaFoldDB" id="A0A5E4M5Z5"/>
<dbReference type="EMBL" id="CABPRJ010000042">
    <property type="protein sequence ID" value="VVC26675.1"/>
    <property type="molecule type" value="Genomic_DNA"/>
</dbReference>
<dbReference type="PANTHER" id="PTHR33327:SF3">
    <property type="entry name" value="RNA-DIRECTED DNA POLYMERASE"/>
    <property type="match status" value="1"/>
</dbReference>
<evidence type="ECO:0000313" key="3">
    <source>
        <dbReference type="Proteomes" id="UP000325440"/>
    </source>
</evidence>
<dbReference type="PANTHER" id="PTHR33327">
    <property type="entry name" value="ENDONUCLEASE"/>
    <property type="match status" value="1"/>
</dbReference>
<reference evidence="2 3" key="1">
    <citation type="submission" date="2019-08" db="EMBL/GenBank/DDBJ databases">
        <authorList>
            <person name="Alioto T."/>
            <person name="Alioto T."/>
            <person name="Gomez Garrido J."/>
        </authorList>
    </citation>
    <scope>NUCLEOTIDE SEQUENCE [LARGE SCALE GENOMIC DNA]</scope>
</reference>
<dbReference type="InterPro" id="IPR055469">
    <property type="entry name" value="DUF7041"/>
</dbReference>
<protein>
    <recommendedName>
        <fullName evidence="1">DUF7041 domain-containing protein</fullName>
    </recommendedName>
</protein>